<comment type="caution">
    <text evidence="4">The sequence shown here is derived from an EMBL/GenBank/DDBJ whole genome shotgun (WGS) entry which is preliminary data.</text>
</comment>
<dbReference type="PANTHER" id="PTHR43649:SF32">
    <property type="entry name" value="SUGAR BINDING SECRETED PROTEIN"/>
    <property type="match status" value="1"/>
</dbReference>
<accession>A0ABW0SHH0</accession>
<evidence type="ECO:0000256" key="3">
    <source>
        <dbReference type="SAM" id="SignalP"/>
    </source>
</evidence>
<feature type="signal peptide" evidence="3">
    <location>
        <begin position="1"/>
        <end position="21"/>
    </location>
</feature>
<gene>
    <name evidence="4" type="ORF">ACFPOC_17185</name>
</gene>
<dbReference type="EMBL" id="JBHSNA010000027">
    <property type="protein sequence ID" value="MFC5568144.1"/>
    <property type="molecule type" value="Genomic_DNA"/>
</dbReference>
<organism evidence="4 5">
    <name type="scientific">Rubellimicrobium aerolatum</name>
    <dbReference type="NCBI Taxonomy" id="490979"/>
    <lineage>
        <taxon>Bacteria</taxon>
        <taxon>Pseudomonadati</taxon>
        <taxon>Pseudomonadota</taxon>
        <taxon>Alphaproteobacteria</taxon>
        <taxon>Rhodobacterales</taxon>
        <taxon>Roseobacteraceae</taxon>
        <taxon>Rubellimicrobium</taxon>
    </lineage>
</organism>
<dbReference type="InterPro" id="IPR050490">
    <property type="entry name" value="Bact_solute-bd_prot1"/>
</dbReference>
<dbReference type="RefSeq" id="WP_209843102.1">
    <property type="nucleotide sequence ID" value="NZ_JAGGJP010000023.1"/>
</dbReference>
<name>A0ABW0SHH0_9RHOB</name>
<dbReference type="PANTHER" id="PTHR43649">
    <property type="entry name" value="ARABINOSE-BINDING PROTEIN-RELATED"/>
    <property type="match status" value="1"/>
</dbReference>
<evidence type="ECO:0000256" key="1">
    <source>
        <dbReference type="ARBA" id="ARBA00004418"/>
    </source>
</evidence>
<comment type="subcellular location">
    <subcellularLocation>
        <location evidence="1">Periplasm</location>
    </subcellularLocation>
</comment>
<dbReference type="Proteomes" id="UP001596056">
    <property type="component" value="Unassembled WGS sequence"/>
</dbReference>
<evidence type="ECO:0000256" key="2">
    <source>
        <dbReference type="ARBA" id="ARBA00008520"/>
    </source>
</evidence>
<evidence type="ECO:0000313" key="5">
    <source>
        <dbReference type="Proteomes" id="UP001596056"/>
    </source>
</evidence>
<proteinExistence type="inferred from homology"/>
<reference evidence="5" key="1">
    <citation type="journal article" date="2019" name="Int. J. Syst. Evol. Microbiol.">
        <title>The Global Catalogue of Microorganisms (GCM) 10K type strain sequencing project: providing services to taxonomists for standard genome sequencing and annotation.</title>
        <authorList>
            <consortium name="The Broad Institute Genomics Platform"/>
            <consortium name="The Broad Institute Genome Sequencing Center for Infectious Disease"/>
            <person name="Wu L."/>
            <person name="Ma J."/>
        </authorList>
    </citation>
    <scope>NUCLEOTIDE SEQUENCE [LARGE SCALE GENOMIC DNA]</scope>
    <source>
        <strain evidence="5">KACC 11588</strain>
    </source>
</reference>
<keyword evidence="5" id="KW-1185">Reference proteome</keyword>
<feature type="chain" id="PRO_5046753308" evidence="3">
    <location>
        <begin position="22"/>
        <end position="429"/>
    </location>
</feature>
<dbReference type="InterPro" id="IPR006059">
    <property type="entry name" value="SBP"/>
</dbReference>
<sequence length="429" mass="45459">MRAATAPLAIGLASVAGLAQAQDLSGEVSIWSWNVAASSLEAVAEGFMAQNPGVTVTVEDLGNDQVFDRMLASCAAGGGDLPDIVSVENHESEIFWAQFPDCFADLRGLGYDEELASQFPAFKRAELEPGGVAYAMPWDSGPVAMFYRRDFYEAAGVDPEAIATWDDFIAAGQKVQEANPDVTMTQADLNGDTEWFRMIANEQGCGYFSDDAQAITINQPGCVAALDTVKRIYDAGLMTAANWDEKIQSNTAGTVATQMYGGWYEGSIRSTAPEDQAGRWGVYRMPSVTAGGPRAANLGGSALAVASSSDAKEAAFAFLRYALGTNEGQVTMLREYGLVPSLLTAVDDPYAAEPLEFWGGQPVWQVILPTLPDISPSRGTPFFGDADSVLQTVQTSYLNGGYESAQAALDDAAGQVELVTGLPVAAAQQ</sequence>
<dbReference type="Pfam" id="PF01547">
    <property type="entry name" value="SBP_bac_1"/>
    <property type="match status" value="1"/>
</dbReference>
<protein>
    <submittedName>
        <fullName evidence="4">Extracellular solute-binding protein</fullName>
    </submittedName>
</protein>
<dbReference type="Gene3D" id="3.40.190.10">
    <property type="entry name" value="Periplasmic binding protein-like II"/>
    <property type="match status" value="1"/>
</dbReference>
<comment type="similarity">
    <text evidence="2">Belongs to the bacterial solute-binding protein 1 family.</text>
</comment>
<evidence type="ECO:0000313" key="4">
    <source>
        <dbReference type="EMBL" id="MFC5568144.1"/>
    </source>
</evidence>
<keyword evidence="3" id="KW-0732">Signal</keyword>
<dbReference type="SUPFAM" id="SSF53850">
    <property type="entry name" value="Periplasmic binding protein-like II"/>
    <property type="match status" value="1"/>
</dbReference>